<feature type="domain" description="PE" evidence="1">
    <location>
        <begin position="4"/>
        <end position="93"/>
    </location>
</feature>
<dbReference type="Pfam" id="PF08237">
    <property type="entry name" value="PE-PPE"/>
    <property type="match status" value="1"/>
</dbReference>
<dbReference type="EMBL" id="FTRV01000015">
    <property type="protein sequence ID" value="SPM30680.1"/>
    <property type="molecule type" value="Genomic_DNA"/>
</dbReference>
<evidence type="ECO:0000259" key="1">
    <source>
        <dbReference type="Pfam" id="PF00934"/>
    </source>
</evidence>
<organism evidence="3 4">
    <name type="scientific">Mycobacterium terramassiliense</name>
    <dbReference type="NCBI Taxonomy" id="1841859"/>
    <lineage>
        <taxon>Bacteria</taxon>
        <taxon>Bacillati</taxon>
        <taxon>Actinomycetota</taxon>
        <taxon>Actinomycetes</taxon>
        <taxon>Mycobacteriales</taxon>
        <taxon>Mycobacteriaceae</taxon>
        <taxon>Mycobacterium</taxon>
    </lineage>
</organism>
<evidence type="ECO:0000259" key="2">
    <source>
        <dbReference type="Pfam" id="PF08237"/>
    </source>
</evidence>
<dbReference type="Gene3D" id="3.40.50.1820">
    <property type="entry name" value="alpha/beta hydrolase"/>
    <property type="match status" value="1"/>
</dbReference>
<dbReference type="InterPro" id="IPR029058">
    <property type="entry name" value="AB_hydrolase_fold"/>
</dbReference>
<dbReference type="Pfam" id="PF00934">
    <property type="entry name" value="PE"/>
    <property type="match status" value="1"/>
</dbReference>
<feature type="domain" description="PE-PPE" evidence="2">
    <location>
        <begin position="162"/>
        <end position="380"/>
    </location>
</feature>
<dbReference type="SUPFAM" id="SSF53474">
    <property type="entry name" value="alpha/beta-Hydrolases"/>
    <property type="match status" value="1"/>
</dbReference>
<protein>
    <submittedName>
        <fullName evidence="3">PE family protein</fullName>
    </submittedName>
</protein>
<gene>
    <name evidence="3" type="ORF">MTAB308_4189</name>
</gene>
<dbReference type="SUPFAM" id="SSF140459">
    <property type="entry name" value="PE/PPE dimer-like"/>
    <property type="match status" value="1"/>
</dbReference>
<dbReference type="Gene3D" id="1.10.287.850">
    <property type="entry name" value="HP0062-like domain"/>
    <property type="match status" value="1"/>
</dbReference>
<evidence type="ECO:0000313" key="4">
    <source>
        <dbReference type="Proteomes" id="UP000241595"/>
    </source>
</evidence>
<dbReference type="RefSeq" id="WP_077101793.1">
    <property type="nucleotide sequence ID" value="NZ_LT717701.1"/>
</dbReference>
<proteinExistence type="predicted"/>
<dbReference type="InterPro" id="IPR000084">
    <property type="entry name" value="PE-PGRS_N"/>
</dbReference>
<accession>A0A2U3NGR4</accession>
<dbReference type="Proteomes" id="UP000241595">
    <property type="component" value="Unassembled WGS sequence"/>
</dbReference>
<dbReference type="OrthoDB" id="4568361at2"/>
<dbReference type="InterPro" id="IPR013228">
    <property type="entry name" value="PE-PPE_C"/>
</dbReference>
<reference evidence="3 4" key="1">
    <citation type="submission" date="2017-01" db="EMBL/GenBank/DDBJ databases">
        <authorList>
            <consortium name="Urmite Genomes"/>
        </authorList>
    </citation>
    <scope>NUCLEOTIDE SEQUENCE [LARGE SCALE GENOMIC DNA]</scope>
    <source>
        <strain evidence="3 4">AB308</strain>
    </source>
</reference>
<dbReference type="InterPro" id="IPR038332">
    <property type="entry name" value="PPE_sf"/>
</dbReference>
<dbReference type="AlphaFoldDB" id="A0A2U3NGR4"/>
<name>A0A2U3NGR4_9MYCO</name>
<keyword evidence="4" id="KW-1185">Reference proteome</keyword>
<evidence type="ECO:0000313" key="3">
    <source>
        <dbReference type="EMBL" id="SPM30680.1"/>
    </source>
</evidence>
<sequence>MTYVLAQPQVMARAAADVAAIGSTIHEAAAAAAGRTTAVAAAAADEISAAVARLFNAYGQEWGTLIGRAAAVHGELARALGAAGDAYADTEAAGRAALAATSGSTAGVGGGAGALPAMTNAALGDPVVTFVLGGSGTPIPPQDFVTNVVTKYVMPNFPVGLVQALSMPAGEYPDSGIKDLMQNISIARGVTTLNNAIQQQLAAGNTVNVLGYSQGANIAALEMRLLDPGGTPSNLPINFVLLGNSMNPNGGWDARFPGLNLPTLGFSTLGPMPTNDFVTKVYTLEYDGWADFPRYPIDIFSDLNALAGMVTVHTGYDTLTSTQVNSAIVLPTQGPTQTTFYMIPNQNLPLLDPVRLIPYVGNPIADLVQPVLTPVVNWGYGDPNFGWSTGPANVTTPFGFLPPRSDTTALGPALISGIHQGIGAAIGDFRAEGPPQLPSLQDMAQALASGAPGSGTPALPAGPPTITDLLSGLEAANTQIVGAGTTAFSTAYSTLLPTADIATAALASLPSYDVNLFLNGIAQMVNGQPLDGLINAFGNPVAADVGLLPMLGGLEVAVLGEAGYSILTGTPYGSF</sequence>